<keyword evidence="3" id="KW-1185">Reference proteome</keyword>
<gene>
    <name evidence="2" type="ORF">HBR001_LOCUS9134</name>
</gene>
<reference evidence="2" key="1">
    <citation type="submission" date="2022-12" db="EMBL/GenBank/DDBJ databases">
        <authorList>
            <person name="Webb A."/>
        </authorList>
    </citation>
    <scope>NUCLEOTIDE SEQUENCE</scope>
    <source>
        <strain evidence="2">Hp1</strain>
    </source>
</reference>
<accession>A0AAV0V0Z3</accession>
<dbReference type="Proteomes" id="UP001162031">
    <property type="component" value="Unassembled WGS sequence"/>
</dbReference>
<evidence type="ECO:0000313" key="2">
    <source>
        <dbReference type="EMBL" id="CAI5742742.1"/>
    </source>
</evidence>
<dbReference type="EMBL" id="CANTFL010001475">
    <property type="protein sequence ID" value="CAI5742742.1"/>
    <property type="molecule type" value="Genomic_DNA"/>
</dbReference>
<dbReference type="AlphaFoldDB" id="A0AAV0V0Z3"/>
<feature type="signal peptide" evidence="1">
    <location>
        <begin position="1"/>
        <end position="20"/>
    </location>
</feature>
<proteinExistence type="predicted"/>
<organism evidence="2 3">
    <name type="scientific">Hyaloperonospora brassicae</name>
    <name type="common">Brassica downy mildew</name>
    <name type="synonym">Peronospora brassicae</name>
    <dbReference type="NCBI Taxonomy" id="162125"/>
    <lineage>
        <taxon>Eukaryota</taxon>
        <taxon>Sar</taxon>
        <taxon>Stramenopiles</taxon>
        <taxon>Oomycota</taxon>
        <taxon>Peronosporomycetes</taxon>
        <taxon>Peronosporales</taxon>
        <taxon>Peronosporaceae</taxon>
        <taxon>Hyaloperonospora</taxon>
    </lineage>
</organism>
<protein>
    <recommendedName>
        <fullName evidence="4">RxLR effector candidate protein</fullName>
    </recommendedName>
</protein>
<evidence type="ECO:0000313" key="3">
    <source>
        <dbReference type="Proteomes" id="UP001162031"/>
    </source>
</evidence>
<sequence length="407" mass="46057">MRAYMTLLLTAAVVTDIANAFGFEGMEATLANTNRSGVVDYDRVRDDRQSWEHGSKNGEERMLGDELAKTALLKLHGKFLRDIKTKLLAYRSEDTLTETGRTLLELFDTHVAEQSVAKLSSADMLKYCDLDRETAVENMITDFSNHKDGMEHVLKAMLYIRDTTKKGASKRRTAGKNGRFAKRKRKPKVNFEVQRKMLDNFIKRYTENEAEALQELDDVLIVFDGWAKFSTALSIASKSQLIGNGAMQLRDAVIKNWLTSEKTVDQVYDMLEVSELGEDGLTYENLDTFIQFVKLHNKEVAGSQTSWPAYLRKKLGKDIFAAMLSKGVEKSQYAKEIETKLKELWKEKGNPTTCCINQLGDADAGWEDLLEITEHHPIAVGEENSKPDKLSENLDEELDLILYGSKS</sequence>
<evidence type="ECO:0008006" key="4">
    <source>
        <dbReference type="Google" id="ProtNLM"/>
    </source>
</evidence>
<comment type="caution">
    <text evidence="2">The sequence shown here is derived from an EMBL/GenBank/DDBJ whole genome shotgun (WGS) entry which is preliminary data.</text>
</comment>
<name>A0AAV0V0Z3_HYABA</name>
<evidence type="ECO:0000256" key="1">
    <source>
        <dbReference type="SAM" id="SignalP"/>
    </source>
</evidence>
<keyword evidence="1" id="KW-0732">Signal</keyword>
<feature type="chain" id="PRO_5043830162" description="RxLR effector candidate protein" evidence="1">
    <location>
        <begin position="21"/>
        <end position="407"/>
    </location>
</feature>